<sequence>MLPRVCGTQLQWNKVVSRSKGEFGRAGVSDPWIMRTLEHCATATAWHPHSIHVKPAPNPSRDRAFAEPGLSLCQPHGRCPNSAVPLPRRVSRRSSLMPLVPCPGCRGTAGQRLRLWARSWARGSCMSGVGNVKCPTYKNRQTDMAEAVQGKKRLDQSESQARLETSRGLPKRTGDPPRSSDQSEASNRQR</sequence>
<dbReference type="EMBL" id="CM023489">
    <property type="protein sequence ID" value="KAH6922672.1"/>
    <property type="molecule type" value="Genomic_DNA"/>
</dbReference>
<gene>
    <name evidence="1" type="ORF">HPB50_017624</name>
</gene>
<reference evidence="1" key="1">
    <citation type="submission" date="2020-05" db="EMBL/GenBank/DDBJ databases">
        <title>Large-scale comparative analyses of tick genomes elucidate their genetic diversity and vector capacities.</title>
        <authorList>
            <person name="Jia N."/>
            <person name="Wang J."/>
            <person name="Shi W."/>
            <person name="Du L."/>
            <person name="Sun Y."/>
            <person name="Zhan W."/>
            <person name="Jiang J."/>
            <person name="Wang Q."/>
            <person name="Zhang B."/>
            <person name="Ji P."/>
            <person name="Sakyi L.B."/>
            <person name="Cui X."/>
            <person name="Yuan T."/>
            <person name="Jiang B."/>
            <person name="Yang W."/>
            <person name="Lam T.T.-Y."/>
            <person name="Chang Q."/>
            <person name="Ding S."/>
            <person name="Wang X."/>
            <person name="Zhu J."/>
            <person name="Ruan X."/>
            <person name="Zhao L."/>
            <person name="Wei J."/>
            <person name="Que T."/>
            <person name="Du C."/>
            <person name="Cheng J."/>
            <person name="Dai P."/>
            <person name="Han X."/>
            <person name="Huang E."/>
            <person name="Gao Y."/>
            <person name="Liu J."/>
            <person name="Shao H."/>
            <person name="Ye R."/>
            <person name="Li L."/>
            <person name="Wei W."/>
            <person name="Wang X."/>
            <person name="Wang C."/>
            <person name="Yang T."/>
            <person name="Huo Q."/>
            <person name="Li W."/>
            <person name="Guo W."/>
            <person name="Chen H."/>
            <person name="Zhou L."/>
            <person name="Ni X."/>
            <person name="Tian J."/>
            <person name="Zhou Y."/>
            <person name="Sheng Y."/>
            <person name="Liu T."/>
            <person name="Pan Y."/>
            <person name="Xia L."/>
            <person name="Li J."/>
            <person name="Zhao F."/>
            <person name="Cao W."/>
        </authorList>
    </citation>
    <scope>NUCLEOTIDE SEQUENCE</scope>
    <source>
        <strain evidence="1">Hyas-2018</strain>
    </source>
</reference>
<comment type="caution">
    <text evidence="1">The sequence shown here is derived from an EMBL/GenBank/DDBJ whole genome shotgun (WGS) entry which is preliminary data.</text>
</comment>
<name>A0ACB7RP40_HYAAI</name>
<evidence type="ECO:0000313" key="1">
    <source>
        <dbReference type="EMBL" id="KAH6922672.1"/>
    </source>
</evidence>
<keyword evidence="2" id="KW-1185">Reference proteome</keyword>
<dbReference type="Proteomes" id="UP000821845">
    <property type="component" value="Chromosome 9"/>
</dbReference>
<organism evidence="1 2">
    <name type="scientific">Hyalomma asiaticum</name>
    <name type="common">Tick</name>
    <dbReference type="NCBI Taxonomy" id="266040"/>
    <lineage>
        <taxon>Eukaryota</taxon>
        <taxon>Metazoa</taxon>
        <taxon>Ecdysozoa</taxon>
        <taxon>Arthropoda</taxon>
        <taxon>Chelicerata</taxon>
        <taxon>Arachnida</taxon>
        <taxon>Acari</taxon>
        <taxon>Parasitiformes</taxon>
        <taxon>Ixodida</taxon>
        <taxon>Ixodoidea</taxon>
        <taxon>Ixodidae</taxon>
        <taxon>Hyalomminae</taxon>
        <taxon>Hyalomma</taxon>
    </lineage>
</organism>
<proteinExistence type="predicted"/>
<evidence type="ECO:0000313" key="2">
    <source>
        <dbReference type="Proteomes" id="UP000821845"/>
    </source>
</evidence>
<protein>
    <submittedName>
        <fullName evidence="1">Uncharacterized protein</fullName>
    </submittedName>
</protein>
<accession>A0ACB7RP40</accession>